<dbReference type="PANTHER" id="PTHR48100">
    <property type="entry name" value="BROAD-SPECIFICITY PHOSPHATASE YOR283W-RELATED"/>
    <property type="match status" value="1"/>
</dbReference>
<keyword evidence="2" id="KW-1185">Reference proteome</keyword>
<dbReference type="EMBL" id="BSNF01000010">
    <property type="protein sequence ID" value="GLQ07907.1"/>
    <property type="molecule type" value="Genomic_DNA"/>
</dbReference>
<evidence type="ECO:0000313" key="1">
    <source>
        <dbReference type="EMBL" id="GLQ07907.1"/>
    </source>
</evidence>
<comment type="caution">
    <text evidence="1">The sequence shown here is derived from an EMBL/GenBank/DDBJ whole genome shotgun (WGS) entry which is preliminary data.</text>
</comment>
<gene>
    <name evidence="1" type="primary">bluF</name>
    <name evidence="1" type="ORF">GCM10007924_31290</name>
</gene>
<dbReference type="InterPro" id="IPR029033">
    <property type="entry name" value="His_PPase_superfam"/>
</dbReference>
<name>A0ABQ5U6W9_9PROT</name>
<accession>A0ABQ5U6W9</accession>
<proteinExistence type="predicted"/>
<dbReference type="RefSeq" id="WP_169561965.1">
    <property type="nucleotide sequence ID" value="NZ_BSNF01000010.1"/>
</dbReference>
<dbReference type="PANTHER" id="PTHR48100:SF1">
    <property type="entry name" value="HISTIDINE PHOSPHATASE FAMILY PROTEIN-RELATED"/>
    <property type="match status" value="1"/>
</dbReference>
<dbReference type="SUPFAM" id="SSF53254">
    <property type="entry name" value="Phosphoglycerate mutase-like"/>
    <property type="match status" value="1"/>
</dbReference>
<dbReference type="Pfam" id="PF00300">
    <property type="entry name" value="His_Phos_1"/>
    <property type="match status" value="1"/>
</dbReference>
<organism evidence="1 2">
    <name type="scientific">Sneathiella chinensis</name>
    <dbReference type="NCBI Taxonomy" id="349750"/>
    <lineage>
        <taxon>Bacteria</taxon>
        <taxon>Pseudomonadati</taxon>
        <taxon>Pseudomonadota</taxon>
        <taxon>Alphaproteobacteria</taxon>
        <taxon>Sneathiellales</taxon>
        <taxon>Sneathiellaceae</taxon>
        <taxon>Sneathiella</taxon>
    </lineage>
</organism>
<evidence type="ECO:0000313" key="2">
    <source>
        <dbReference type="Proteomes" id="UP001161409"/>
    </source>
</evidence>
<dbReference type="Gene3D" id="3.40.50.1240">
    <property type="entry name" value="Phosphoglycerate mutase-like"/>
    <property type="match status" value="1"/>
</dbReference>
<dbReference type="InterPro" id="IPR013078">
    <property type="entry name" value="His_Pase_superF_clade-1"/>
</dbReference>
<reference evidence="1" key="2">
    <citation type="submission" date="2023-01" db="EMBL/GenBank/DDBJ databases">
        <title>Draft genome sequence of Sneathiella chinensis strain NBRC 103408.</title>
        <authorList>
            <person name="Sun Q."/>
            <person name="Mori K."/>
        </authorList>
    </citation>
    <scope>NUCLEOTIDE SEQUENCE</scope>
    <source>
        <strain evidence="1">NBRC 103408</strain>
    </source>
</reference>
<sequence>MTSTPWSRQAFWLVRHAPVNSSVLYGQQDVPADLKDPAPFRWLAAALPLQARWISSDLSRCRETAHRILSERDAPPSVTEVASLREQSFGEWEGLTYDQARDRDRDFYDRFWESPATNRPPGGESFTDMQARVLCARDALPEVGDHVMVVHAGTVRAMVADALSLSPDRALALGIEPLSLTRLVRYRDGQSTQWQVDWINRIPG</sequence>
<dbReference type="SMART" id="SM00855">
    <property type="entry name" value="PGAM"/>
    <property type="match status" value="1"/>
</dbReference>
<reference evidence="1" key="1">
    <citation type="journal article" date="2014" name="Int. J. Syst. Evol. Microbiol.">
        <title>Complete genome of a new Firmicutes species belonging to the dominant human colonic microbiota ('Ruminococcus bicirculans') reveals two chromosomes and a selective capacity to utilize plant glucans.</title>
        <authorList>
            <consortium name="NISC Comparative Sequencing Program"/>
            <person name="Wegmann U."/>
            <person name="Louis P."/>
            <person name="Goesmann A."/>
            <person name="Henrissat B."/>
            <person name="Duncan S.H."/>
            <person name="Flint H.J."/>
        </authorList>
    </citation>
    <scope>NUCLEOTIDE SEQUENCE</scope>
    <source>
        <strain evidence="1">NBRC 103408</strain>
    </source>
</reference>
<protein>
    <submittedName>
        <fullName evidence="1">Alpha-ribazole-5'-phosphate phosphatase</fullName>
    </submittedName>
</protein>
<dbReference type="Proteomes" id="UP001161409">
    <property type="component" value="Unassembled WGS sequence"/>
</dbReference>
<dbReference type="InterPro" id="IPR050275">
    <property type="entry name" value="PGM_Phosphatase"/>
</dbReference>